<evidence type="ECO:0000256" key="1">
    <source>
        <dbReference type="SAM" id="Phobius"/>
    </source>
</evidence>
<feature type="transmembrane region" description="Helical" evidence="1">
    <location>
        <begin position="181"/>
        <end position="201"/>
    </location>
</feature>
<feature type="transmembrane region" description="Helical" evidence="1">
    <location>
        <begin position="67"/>
        <end position="86"/>
    </location>
</feature>
<dbReference type="Proteomes" id="UP000541535">
    <property type="component" value="Unassembled WGS sequence"/>
</dbReference>
<comment type="caution">
    <text evidence="2">The sequence shown here is derived from an EMBL/GenBank/DDBJ whole genome shotgun (WGS) entry which is preliminary data.</text>
</comment>
<feature type="transmembrane region" description="Helical" evidence="1">
    <location>
        <begin position="252"/>
        <end position="270"/>
    </location>
</feature>
<gene>
    <name evidence="2" type="ORF">FHS03_004573</name>
</gene>
<reference evidence="2 3" key="1">
    <citation type="submission" date="2020-08" db="EMBL/GenBank/DDBJ databases">
        <title>Genomic Encyclopedia of Type Strains, Phase III (KMG-III): the genomes of soil and plant-associated and newly described type strains.</title>
        <authorList>
            <person name="Whitman W."/>
        </authorList>
    </citation>
    <scope>NUCLEOTIDE SEQUENCE [LARGE SCALE GENOMIC DNA]</scope>
    <source>
        <strain evidence="2 3">CECT 8897</strain>
    </source>
</reference>
<keyword evidence="1" id="KW-1133">Transmembrane helix</keyword>
<keyword evidence="1" id="KW-0812">Transmembrane</keyword>
<feature type="transmembrane region" description="Helical" evidence="1">
    <location>
        <begin position="107"/>
        <end position="131"/>
    </location>
</feature>
<dbReference type="Pfam" id="PF12679">
    <property type="entry name" value="ABC2_membrane_2"/>
    <property type="match status" value="1"/>
</dbReference>
<dbReference type="GO" id="GO:0005886">
    <property type="term" value="C:plasma membrane"/>
    <property type="evidence" value="ECO:0007669"/>
    <property type="project" value="UniProtKB-SubCell"/>
</dbReference>
<evidence type="ECO:0000313" key="2">
    <source>
        <dbReference type="EMBL" id="MBB3121495.1"/>
    </source>
</evidence>
<organism evidence="2 3">
    <name type="scientific">Pseudoduganella violacea</name>
    <dbReference type="NCBI Taxonomy" id="1715466"/>
    <lineage>
        <taxon>Bacteria</taxon>
        <taxon>Pseudomonadati</taxon>
        <taxon>Pseudomonadota</taxon>
        <taxon>Betaproteobacteria</taxon>
        <taxon>Burkholderiales</taxon>
        <taxon>Oxalobacteraceae</taxon>
        <taxon>Telluria group</taxon>
        <taxon>Pseudoduganella</taxon>
    </lineage>
</organism>
<dbReference type="RefSeq" id="WP_221208233.1">
    <property type="nucleotide sequence ID" value="NZ_JACHXD010000017.1"/>
</dbReference>
<feature type="transmembrane region" description="Helical" evidence="1">
    <location>
        <begin position="143"/>
        <end position="169"/>
    </location>
</feature>
<name>A0A7W5BEL8_9BURK</name>
<evidence type="ECO:0000313" key="3">
    <source>
        <dbReference type="Proteomes" id="UP000541535"/>
    </source>
</evidence>
<dbReference type="PANTHER" id="PTHR43471:SF1">
    <property type="entry name" value="ABC TRANSPORTER PERMEASE PROTEIN NOSY-RELATED"/>
    <property type="match status" value="1"/>
</dbReference>
<feature type="transmembrane region" description="Helical" evidence="1">
    <location>
        <begin position="26"/>
        <end position="47"/>
    </location>
</feature>
<dbReference type="PANTHER" id="PTHR43471">
    <property type="entry name" value="ABC TRANSPORTER PERMEASE"/>
    <property type="match status" value="1"/>
</dbReference>
<protein>
    <submittedName>
        <fullName evidence="2">Cu-processing system permease protein</fullName>
    </submittedName>
</protein>
<accession>A0A7W5BEL8</accession>
<keyword evidence="1" id="KW-0472">Membrane</keyword>
<dbReference type="EMBL" id="JACHXD010000017">
    <property type="protein sequence ID" value="MBB3121495.1"/>
    <property type="molecule type" value="Genomic_DNA"/>
</dbReference>
<sequence length="274" mass="29577">MSARIEWTQVRVIAAKEWRDRIRNRWVLAVAVLFALFALAIALFGTAQQGEVGFHGIESTVASLVSLVIYLVPLIALILGYDAIVGEKERGALELLLSMPITRLEILLGKYLGLAAALASSTVIGFGAGLLPLAAQLSPNDAFHYAGFVLSAILMGMAFLSISMLVSVLASDRVRASGAAVGLWFFFVLIFDLVLMGALVLSQGSLGNAVFAGILMLNPADIFRLLNIFSSEQVQNMYGLSTVMPEGLTNPAVLMAIMLAWIVLPFIFAIRRFR</sequence>
<keyword evidence="3" id="KW-1185">Reference proteome</keyword>
<proteinExistence type="predicted"/>
<dbReference type="GO" id="GO:0140359">
    <property type="term" value="F:ABC-type transporter activity"/>
    <property type="evidence" value="ECO:0007669"/>
    <property type="project" value="InterPro"/>
</dbReference>
<dbReference type="AlphaFoldDB" id="A0A7W5BEL8"/>